<reference evidence="1 2" key="1">
    <citation type="submission" date="2021-06" db="EMBL/GenBank/DDBJ databases">
        <title>Caerostris extrusa draft genome.</title>
        <authorList>
            <person name="Kono N."/>
            <person name="Arakawa K."/>
        </authorList>
    </citation>
    <scope>NUCLEOTIDE SEQUENCE [LARGE SCALE GENOMIC DNA]</scope>
</reference>
<sequence length="69" mass="7169">MKNIFTGSKPPLPCRPFGWPGCVGTLSQPVVIKSTCTCGIMLPGLGNQAWLASRAVGLIVGTSPETIVL</sequence>
<dbReference type="Proteomes" id="UP001054945">
    <property type="component" value="Unassembled WGS sequence"/>
</dbReference>
<evidence type="ECO:0000313" key="1">
    <source>
        <dbReference type="EMBL" id="GIY14917.1"/>
    </source>
</evidence>
<dbReference type="AlphaFoldDB" id="A0AAV4R093"/>
<name>A0AAV4R093_CAEEX</name>
<protein>
    <submittedName>
        <fullName evidence="1">Uncharacterized protein</fullName>
    </submittedName>
</protein>
<gene>
    <name evidence="1" type="ORF">CEXT_174401</name>
</gene>
<comment type="caution">
    <text evidence="1">The sequence shown here is derived from an EMBL/GenBank/DDBJ whole genome shotgun (WGS) entry which is preliminary data.</text>
</comment>
<accession>A0AAV4R093</accession>
<keyword evidence="2" id="KW-1185">Reference proteome</keyword>
<proteinExistence type="predicted"/>
<organism evidence="1 2">
    <name type="scientific">Caerostris extrusa</name>
    <name type="common">Bark spider</name>
    <name type="synonym">Caerostris bankana</name>
    <dbReference type="NCBI Taxonomy" id="172846"/>
    <lineage>
        <taxon>Eukaryota</taxon>
        <taxon>Metazoa</taxon>
        <taxon>Ecdysozoa</taxon>
        <taxon>Arthropoda</taxon>
        <taxon>Chelicerata</taxon>
        <taxon>Arachnida</taxon>
        <taxon>Araneae</taxon>
        <taxon>Araneomorphae</taxon>
        <taxon>Entelegynae</taxon>
        <taxon>Araneoidea</taxon>
        <taxon>Araneidae</taxon>
        <taxon>Caerostris</taxon>
    </lineage>
</organism>
<evidence type="ECO:0000313" key="2">
    <source>
        <dbReference type="Proteomes" id="UP001054945"/>
    </source>
</evidence>
<dbReference type="EMBL" id="BPLR01007168">
    <property type="protein sequence ID" value="GIY14917.1"/>
    <property type="molecule type" value="Genomic_DNA"/>
</dbReference>